<dbReference type="Proteomes" id="UP000193689">
    <property type="component" value="Unassembled WGS sequence"/>
</dbReference>
<dbReference type="InParanoid" id="A0A1Y2EB78"/>
<evidence type="ECO:0000313" key="2">
    <source>
        <dbReference type="Proteomes" id="UP000193689"/>
    </source>
</evidence>
<protein>
    <submittedName>
        <fullName evidence="1">Uncharacterized protein</fullName>
    </submittedName>
</protein>
<proteinExistence type="predicted"/>
<gene>
    <name evidence="1" type="ORF">BCR38DRAFT_424472</name>
</gene>
<evidence type="ECO:0000313" key="1">
    <source>
        <dbReference type="EMBL" id="ORY68833.1"/>
    </source>
</evidence>
<dbReference type="AlphaFoldDB" id="A0A1Y2EB78"/>
<dbReference type="GeneID" id="63775867"/>
<comment type="caution">
    <text evidence="1">The sequence shown here is derived from an EMBL/GenBank/DDBJ whole genome shotgun (WGS) entry which is preliminary data.</text>
</comment>
<reference evidence="1 2" key="1">
    <citation type="submission" date="2016-07" db="EMBL/GenBank/DDBJ databases">
        <title>Pervasive Adenine N6-methylation of Active Genes in Fungi.</title>
        <authorList>
            <consortium name="DOE Joint Genome Institute"/>
            <person name="Mondo S.J."/>
            <person name="Dannebaum R.O."/>
            <person name="Kuo R.C."/>
            <person name="Labutti K."/>
            <person name="Haridas S."/>
            <person name="Kuo A."/>
            <person name="Salamov A."/>
            <person name="Ahrendt S.R."/>
            <person name="Lipzen A."/>
            <person name="Sullivan W."/>
            <person name="Andreopoulos W.B."/>
            <person name="Clum A."/>
            <person name="Lindquist E."/>
            <person name="Daum C."/>
            <person name="Ramamoorthy G.K."/>
            <person name="Gryganskyi A."/>
            <person name="Culley D."/>
            <person name="Magnuson J.K."/>
            <person name="James T.Y."/>
            <person name="O'Malley M.A."/>
            <person name="Stajich J.E."/>
            <person name="Spatafora J.W."/>
            <person name="Visel A."/>
            <person name="Grigoriev I.V."/>
        </authorList>
    </citation>
    <scope>NUCLEOTIDE SEQUENCE [LARGE SCALE GENOMIC DNA]</scope>
    <source>
        <strain evidence="1 2">CBS 129021</strain>
    </source>
</reference>
<dbReference type="EMBL" id="MCFJ01000003">
    <property type="protein sequence ID" value="ORY68833.1"/>
    <property type="molecule type" value="Genomic_DNA"/>
</dbReference>
<accession>A0A1Y2EB78</accession>
<organism evidence="1 2">
    <name type="scientific">Pseudomassariella vexata</name>
    <dbReference type="NCBI Taxonomy" id="1141098"/>
    <lineage>
        <taxon>Eukaryota</taxon>
        <taxon>Fungi</taxon>
        <taxon>Dikarya</taxon>
        <taxon>Ascomycota</taxon>
        <taxon>Pezizomycotina</taxon>
        <taxon>Sordariomycetes</taxon>
        <taxon>Xylariomycetidae</taxon>
        <taxon>Amphisphaeriales</taxon>
        <taxon>Pseudomassariaceae</taxon>
        <taxon>Pseudomassariella</taxon>
    </lineage>
</organism>
<sequence>MWLGIRHALVVGAPQARVAVAGVFDLNLTKPLAPLLHDATRSQISTLDGLKYTTVLQWTSTSPSHWTSESPPDYQLHYGSGSSICLINRVSRV</sequence>
<keyword evidence="2" id="KW-1185">Reference proteome</keyword>
<dbReference type="RefSeq" id="XP_040719120.1">
    <property type="nucleotide sequence ID" value="XM_040859655.1"/>
</dbReference>
<name>A0A1Y2EB78_9PEZI</name>